<keyword evidence="2" id="KW-1185">Reference proteome</keyword>
<reference evidence="2" key="1">
    <citation type="journal article" date="2013" name="Nature">
        <title>Draft genome of the wheat A-genome progenitor Triticum urartu.</title>
        <authorList>
            <person name="Ling H.Q."/>
            <person name="Zhao S."/>
            <person name="Liu D."/>
            <person name="Wang J."/>
            <person name="Sun H."/>
            <person name="Zhang C."/>
            <person name="Fan H."/>
            <person name="Li D."/>
            <person name="Dong L."/>
            <person name="Tao Y."/>
            <person name="Gao C."/>
            <person name="Wu H."/>
            <person name="Li Y."/>
            <person name="Cui Y."/>
            <person name="Guo X."/>
            <person name="Zheng S."/>
            <person name="Wang B."/>
            <person name="Yu K."/>
            <person name="Liang Q."/>
            <person name="Yang W."/>
            <person name="Lou X."/>
            <person name="Chen J."/>
            <person name="Feng M."/>
            <person name="Jian J."/>
            <person name="Zhang X."/>
            <person name="Luo G."/>
            <person name="Jiang Y."/>
            <person name="Liu J."/>
            <person name="Wang Z."/>
            <person name="Sha Y."/>
            <person name="Zhang B."/>
            <person name="Wu H."/>
            <person name="Tang D."/>
            <person name="Shen Q."/>
            <person name="Xue P."/>
            <person name="Zou S."/>
            <person name="Wang X."/>
            <person name="Liu X."/>
            <person name="Wang F."/>
            <person name="Yang Y."/>
            <person name="An X."/>
            <person name="Dong Z."/>
            <person name="Zhang K."/>
            <person name="Zhang X."/>
            <person name="Luo M.C."/>
            <person name="Dvorak J."/>
            <person name="Tong Y."/>
            <person name="Wang J."/>
            <person name="Yang H."/>
            <person name="Li Z."/>
            <person name="Wang D."/>
            <person name="Zhang A."/>
            <person name="Wang J."/>
        </authorList>
    </citation>
    <scope>NUCLEOTIDE SEQUENCE</scope>
    <source>
        <strain evidence="2">cv. G1812</strain>
    </source>
</reference>
<sequence>MEKHIDQCRMFIFHPSAYGWCCYILDMLRKRIVVLDPQAGPFGFTSDRVKFHEQISHAIRGAFFKCVQTLFSSWPGTCDGWTQRVSYFDDRKNCK</sequence>
<reference evidence="1" key="2">
    <citation type="submission" date="2018-03" db="EMBL/GenBank/DDBJ databases">
        <title>The Triticum urartu genome reveals the dynamic nature of wheat genome evolution.</title>
        <authorList>
            <person name="Ling H."/>
            <person name="Ma B."/>
            <person name="Shi X."/>
            <person name="Liu H."/>
            <person name="Dong L."/>
            <person name="Sun H."/>
            <person name="Cao Y."/>
            <person name="Gao Q."/>
            <person name="Zheng S."/>
            <person name="Li Y."/>
            <person name="Yu Y."/>
            <person name="Du H."/>
            <person name="Qi M."/>
            <person name="Li Y."/>
            <person name="Yu H."/>
            <person name="Cui Y."/>
            <person name="Wang N."/>
            <person name="Chen C."/>
            <person name="Wu H."/>
            <person name="Zhao Y."/>
            <person name="Zhang J."/>
            <person name="Li Y."/>
            <person name="Zhou W."/>
            <person name="Zhang B."/>
            <person name="Hu W."/>
            <person name="Eijk M."/>
            <person name="Tang J."/>
            <person name="Witsenboer H."/>
            <person name="Zhao S."/>
            <person name="Li Z."/>
            <person name="Zhang A."/>
            <person name="Wang D."/>
            <person name="Liang C."/>
        </authorList>
    </citation>
    <scope>NUCLEOTIDE SEQUENCE [LARGE SCALE GENOMIC DNA]</scope>
    <source>
        <strain evidence="1">cv. G1812</strain>
    </source>
</reference>
<evidence type="ECO:0000313" key="2">
    <source>
        <dbReference type="Proteomes" id="UP000015106"/>
    </source>
</evidence>
<protein>
    <submittedName>
        <fullName evidence="1">Uncharacterized protein</fullName>
    </submittedName>
</protein>
<evidence type="ECO:0000313" key="1">
    <source>
        <dbReference type="EnsemblPlants" id="TuG1812G0100003916.01.T01"/>
    </source>
</evidence>
<accession>A0A8R7K6A5</accession>
<reference evidence="1" key="3">
    <citation type="submission" date="2022-06" db="UniProtKB">
        <authorList>
            <consortium name="EnsemblPlants"/>
        </authorList>
    </citation>
    <scope>IDENTIFICATION</scope>
</reference>
<dbReference type="AlphaFoldDB" id="A0A8R7K6A5"/>
<dbReference type="Proteomes" id="UP000015106">
    <property type="component" value="Chromosome 1"/>
</dbReference>
<organism evidence="1 2">
    <name type="scientific">Triticum urartu</name>
    <name type="common">Red wild einkorn</name>
    <name type="synonym">Crithodium urartu</name>
    <dbReference type="NCBI Taxonomy" id="4572"/>
    <lineage>
        <taxon>Eukaryota</taxon>
        <taxon>Viridiplantae</taxon>
        <taxon>Streptophyta</taxon>
        <taxon>Embryophyta</taxon>
        <taxon>Tracheophyta</taxon>
        <taxon>Spermatophyta</taxon>
        <taxon>Magnoliopsida</taxon>
        <taxon>Liliopsida</taxon>
        <taxon>Poales</taxon>
        <taxon>Poaceae</taxon>
        <taxon>BOP clade</taxon>
        <taxon>Pooideae</taxon>
        <taxon>Triticodae</taxon>
        <taxon>Triticeae</taxon>
        <taxon>Triticinae</taxon>
        <taxon>Triticum</taxon>
    </lineage>
</organism>
<dbReference type="Gramene" id="TuG1812G0100003916.01.T01">
    <property type="protein sequence ID" value="TuG1812G0100003916.01.T01"/>
    <property type="gene ID" value="TuG1812G0100003916.01"/>
</dbReference>
<dbReference type="EnsemblPlants" id="TuG1812G0100003916.01.T01">
    <property type="protein sequence ID" value="TuG1812G0100003916.01.T01"/>
    <property type="gene ID" value="TuG1812G0100003916.01"/>
</dbReference>
<proteinExistence type="predicted"/>
<name>A0A8R7K6A5_TRIUA</name>